<organism evidence="2 3">
    <name type="scientific">Lupinus angustifolius</name>
    <name type="common">Narrow-leaved blue lupine</name>
    <dbReference type="NCBI Taxonomy" id="3871"/>
    <lineage>
        <taxon>Eukaryota</taxon>
        <taxon>Viridiplantae</taxon>
        <taxon>Streptophyta</taxon>
        <taxon>Embryophyta</taxon>
        <taxon>Tracheophyta</taxon>
        <taxon>Spermatophyta</taxon>
        <taxon>Magnoliopsida</taxon>
        <taxon>eudicotyledons</taxon>
        <taxon>Gunneridae</taxon>
        <taxon>Pentapetalae</taxon>
        <taxon>rosids</taxon>
        <taxon>fabids</taxon>
        <taxon>Fabales</taxon>
        <taxon>Fabaceae</taxon>
        <taxon>Papilionoideae</taxon>
        <taxon>50 kb inversion clade</taxon>
        <taxon>genistoids sensu lato</taxon>
        <taxon>core genistoids</taxon>
        <taxon>Genisteae</taxon>
        <taxon>Lupinus</taxon>
    </lineage>
</organism>
<dbReference type="AlphaFoldDB" id="A0A394DAC8"/>
<dbReference type="Pfam" id="PF00646">
    <property type="entry name" value="F-box"/>
    <property type="match status" value="1"/>
</dbReference>
<proteinExistence type="predicted"/>
<name>A0A394DAC8_LUPAN</name>
<dbReference type="Proteomes" id="UP000188354">
    <property type="component" value="Unassembled WGS sequence"/>
</dbReference>
<feature type="domain" description="F-box" evidence="1">
    <location>
        <begin position="14"/>
        <end position="54"/>
    </location>
</feature>
<sequence>MKNHCAQTSLSGVLLDELIFEILSWLPAILLLRFRCICKSWKSLISDPNFIKLHLQRAPKNANLILTLIGNHGKRSAISCLFRSLLHHKPSSPTTVIAENLHYRLKLMKHTGIGVSCNGLICLVRAFPRNFRGNEFHKYRVRLWNPVTKLFSKRSADLLVKVEGRAFDSAEFGFWYDKLTETYKVVAVLVDNGASVENLERTEVRVYGFGDNDDCWRKIHGFPVFPIQLHQDRKCVNDTFNWCICKSWKSLISDPNFIKLHLQRAPKNANLILTLIGNHGKRSAISCSFRSLFHHKPSSPTTVVAENVHYKLKLMKHTSIGVSCNGMICLVRAFPRNFRGNKFHKYRVHLWNPVTKLFPKRSADLLVKVEGRVFDSAEFGFWYDKLTETYKVVAVLVDNGASVENLERTEVRVYRFGDNTRCFVSA</sequence>
<evidence type="ECO:0000313" key="3">
    <source>
        <dbReference type="Proteomes" id="UP000188354"/>
    </source>
</evidence>
<dbReference type="PANTHER" id="PTHR31672:SF13">
    <property type="entry name" value="F-BOX PROTEIN CPR30-LIKE"/>
    <property type="match status" value="1"/>
</dbReference>
<keyword evidence="3" id="KW-1185">Reference proteome</keyword>
<dbReference type="Gene3D" id="1.20.1280.50">
    <property type="match status" value="1"/>
</dbReference>
<dbReference type="CDD" id="cd22157">
    <property type="entry name" value="F-box_AtFBW1-like"/>
    <property type="match status" value="1"/>
</dbReference>
<dbReference type="SMART" id="SM00256">
    <property type="entry name" value="FBOX"/>
    <property type="match status" value="1"/>
</dbReference>
<accession>A0A394DAC8</accession>
<reference evidence="2 3" key="1">
    <citation type="journal article" date="2017" name="Plant Biotechnol. J.">
        <title>A comprehensive draft genome sequence for lupin (Lupinus angustifolius), an emerging health food: insights into plant-microbe interactions and legume evolution.</title>
        <authorList>
            <person name="Hane J.K."/>
            <person name="Ming Y."/>
            <person name="Kamphuis L.G."/>
            <person name="Nelson M.N."/>
            <person name="Garg G."/>
            <person name="Atkins C.A."/>
            <person name="Bayer P.E."/>
            <person name="Bravo A."/>
            <person name="Bringans S."/>
            <person name="Cannon S."/>
            <person name="Edwards D."/>
            <person name="Foley R."/>
            <person name="Gao L.L."/>
            <person name="Harrison M.J."/>
            <person name="Huang W."/>
            <person name="Hurgobin B."/>
            <person name="Li S."/>
            <person name="Liu C.W."/>
            <person name="McGrath A."/>
            <person name="Morahan G."/>
            <person name="Murray J."/>
            <person name="Weller J."/>
            <person name="Jian J."/>
            <person name="Singh K.B."/>
        </authorList>
    </citation>
    <scope>NUCLEOTIDE SEQUENCE [LARGE SCALE GENOMIC DNA]</scope>
    <source>
        <strain evidence="3">cv. Tanjil</strain>
        <tissue evidence="2">Whole plant</tissue>
    </source>
</reference>
<evidence type="ECO:0000259" key="1">
    <source>
        <dbReference type="SMART" id="SM00256"/>
    </source>
</evidence>
<dbReference type="InterPro" id="IPR050796">
    <property type="entry name" value="SCF_F-box_component"/>
</dbReference>
<dbReference type="InterPro" id="IPR001810">
    <property type="entry name" value="F-box_dom"/>
</dbReference>
<protein>
    <recommendedName>
        <fullName evidence="1">F-box domain-containing protein</fullName>
    </recommendedName>
</protein>
<dbReference type="Gramene" id="OIW20408">
    <property type="protein sequence ID" value="OIW20408"/>
    <property type="gene ID" value="TanjilG_11099"/>
</dbReference>
<dbReference type="EMBL" id="MLAU01009181">
    <property type="protein sequence ID" value="OIW20408.1"/>
    <property type="molecule type" value="Genomic_DNA"/>
</dbReference>
<comment type="caution">
    <text evidence="2">The sequence shown here is derived from an EMBL/GenBank/DDBJ whole genome shotgun (WGS) entry which is preliminary data.</text>
</comment>
<dbReference type="InterPro" id="IPR036047">
    <property type="entry name" value="F-box-like_dom_sf"/>
</dbReference>
<gene>
    <name evidence="2" type="ORF">TanjilG_11099</name>
</gene>
<dbReference type="PANTHER" id="PTHR31672">
    <property type="entry name" value="BNACNNG10540D PROTEIN"/>
    <property type="match status" value="1"/>
</dbReference>
<dbReference type="SUPFAM" id="SSF81383">
    <property type="entry name" value="F-box domain"/>
    <property type="match status" value="2"/>
</dbReference>
<evidence type="ECO:0000313" key="2">
    <source>
        <dbReference type="EMBL" id="OIW20408.1"/>
    </source>
</evidence>